<sequence>MVATAMAAVGITMGAGAANAFTPQDELKFFLMDHQDWSPDFKQDDVDSSRVICGILDYRVPGDKARLIAIDRRYPSIGVGHLGVTDTEVSVLLYCPQHLLSS</sequence>
<keyword evidence="3" id="KW-1185">Reference proteome</keyword>
<proteinExistence type="predicted"/>
<organism evidence="2 3">
    <name type="scientific">Nocardia suismassiliense</name>
    <dbReference type="NCBI Taxonomy" id="2077092"/>
    <lineage>
        <taxon>Bacteria</taxon>
        <taxon>Bacillati</taxon>
        <taxon>Actinomycetota</taxon>
        <taxon>Actinomycetes</taxon>
        <taxon>Mycobacteriales</taxon>
        <taxon>Nocardiaceae</taxon>
        <taxon>Nocardia</taxon>
    </lineage>
</organism>
<protein>
    <recommendedName>
        <fullName evidence="4">DUF732 domain-containing protein</fullName>
    </recommendedName>
</protein>
<evidence type="ECO:0008006" key="4">
    <source>
        <dbReference type="Google" id="ProtNLM"/>
    </source>
</evidence>
<keyword evidence="1" id="KW-0732">Signal</keyword>
<evidence type="ECO:0000313" key="3">
    <source>
        <dbReference type="Proteomes" id="UP001601948"/>
    </source>
</evidence>
<feature type="chain" id="PRO_5046598476" description="DUF732 domain-containing protein" evidence="1">
    <location>
        <begin position="21"/>
        <end position="102"/>
    </location>
</feature>
<evidence type="ECO:0000313" key="2">
    <source>
        <dbReference type="EMBL" id="MFF3226752.1"/>
    </source>
</evidence>
<dbReference type="Proteomes" id="UP001601948">
    <property type="component" value="Unassembled WGS sequence"/>
</dbReference>
<comment type="caution">
    <text evidence="2">The sequence shown here is derived from an EMBL/GenBank/DDBJ whole genome shotgun (WGS) entry which is preliminary data.</text>
</comment>
<dbReference type="RefSeq" id="WP_387722226.1">
    <property type="nucleotide sequence ID" value="NZ_JBIAPI010000008.1"/>
</dbReference>
<evidence type="ECO:0000256" key="1">
    <source>
        <dbReference type="SAM" id="SignalP"/>
    </source>
</evidence>
<accession>A0ABW6QZR2</accession>
<feature type="signal peptide" evidence="1">
    <location>
        <begin position="1"/>
        <end position="20"/>
    </location>
</feature>
<reference evidence="2 3" key="1">
    <citation type="submission" date="2024-10" db="EMBL/GenBank/DDBJ databases">
        <title>The Natural Products Discovery Center: Release of the First 8490 Sequenced Strains for Exploring Actinobacteria Biosynthetic Diversity.</title>
        <authorList>
            <person name="Kalkreuter E."/>
            <person name="Kautsar S.A."/>
            <person name="Yang D."/>
            <person name="Bader C.D."/>
            <person name="Teijaro C.N."/>
            <person name="Fluegel L."/>
            <person name="Davis C.M."/>
            <person name="Simpson J.R."/>
            <person name="Lauterbach L."/>
            <person name="Steele A.D."/>
            <person name="Gui C."/>
            <person name="Meng S."/>
            <person name="Li G."/>
            <person name="Viehrig K."/>
            <person name="Ye F."/>
            <person name="Su P."/>
            <person name="Kiefer A.F."/>
            <person name="Nichols A."/>
            <person name="Cepeda A.J."/>
            <person name="Yan W."/>
            <person name="Fan B."/>
            <person name="Jiang Y."/>
            <person name="Adhikari A."/>
            <person name="Zheng C.-J."/>
            <person name="Schuster L."/>
            <person name="Cowan T.M."/>
            <person name="Smanski M.J."/>
            <person name="Chevrette M.G."/>
            <person name="De Carvalho L.P.S."/>
            <person name="Shen B."/>
        </authorList>
    </citation>
    <scope>NUCLEOTIDE SEQUENCE [LARGE SCALE GENOMIC DNA]</scope>
    <source>
        <strain evidence="2 3">NPDC003040</strain>
    </source>
</reference>
<name>A0ABW6QZR2_9NOCA</name>
<dbReference type="EMBL" id="JBIAPI010000008">
    <property type="protein sequence ID" value="MFF3226752.1"/>
    <property type="molecule type" value="Genomic_DNA"/>
</dbReference>
<gene>
    <name evidence="2" type="ORF">ACFYV7_28425</name>
</gene>